<dbReference type="EMBL" id="VSSQ01009854">
    <property type="protein sequence ID" value="MPM42774.1"/>
    <property type="molecule type" value="Genomic_DNA"/>
</dbReference>
<comment type="caution">
    <text evidence="2">The sequence shown here is derived from an EMBL/GenBank/DDBJ whole genome shotgun (WGS) entry which is preliminary data.</text>
</comment>
<evidence type="ECO:0000313" key="2">
    <source>
        <dbReference type="EMBL" id="MPM42774.1"/>
    </source>
</evidence>
<accession>A0A644ZYZ8</accession>
<keyword evidence="1" id="KW-0472">Membrane</keyword>
<proteinExistence type="predicted"/>
<evidence type="ECO:0000256" key="1">
    <source>
        <dbReference type="SAM" id="Phobius"/>
    </source>
</evidence>
<name>A0A644ZYZ8_9ZZZZ</name>
<dbReference type="AlphaFoldDB" id="A0A644ZYZ8"/>
<reference evidence="2" key="1">
    <citation type="submission" date="2019-08" db="EMBL/GenBank/DDBJ databases">
        <authorList>
            <person name="Kucharzyk K."/>
            <person name="Murdoch R.W."/>
            <person name="Higgins S."/>
            <person name="Loffler F."/>
        </authorList>
    </citation>
    <scope>NUCLEOTIDE SEQUENCE</scope>
</reference>
<feature type="transmembrane region" description="Helical" evidence="1">
    <location>
        <begin position="6"/>
        <end position="28"/>
    </location>
</feature>
<gene>
    <name evidence="2" type="ORF">SDC9_89445</name>
</gene>
<protein>
    <submittedName>
        <fullName evidence="2">Uncharacterized protein</fullName>
    </submittedName>
</protein>
<organism evidence="2">
    <name type="scientific">bioreactor metagenome</name>
    <dbReference type="NCBI Taxonomy" id="1076179"/>
    <lineage>
        <taxon>unclassified sequences</taxon>
        <taxon>metagenomes</taxon>
        <taxon>ecological metagenomes</taxon>
    </lineage>
</organism>
<sequence>MAWYWWALIIVGVVAIVALKVVFVPKYFKKQREKKAERERMEDED</sequence>
<keyword evidence="1" id="KW-0812">Transmembrane</keyword>
<keyword evidence="1" id="KW-1133">Transmembrane helix</keyword>